<evidence type="ECO:0008006" key="3">
    <source>
        <dbReference type="Google" id="ProtNLM"/>
    </source>
</evidence>
<protein>
    <recommendedName>
        <fullName evidence="3">Polyketide cyclase / dehydrase and lipid transport</fullName>
    </recommendedName>
</protein>
<dbReference type="SUPFAM" id="SSF55961">
    <property type="entry name" value="Bet v1-like"/>
    <property type="match status" value="1"/>
</dbReference>
<accession>A0A7Y9I3A8</accession>
<organism evidence="1 2">
    <name type="scientific">Microlunatus parietis</name>
    <dbReference type="NCBI Taxonomy" id="682979"/>
    <lineage>
        <taxon>Bacteria</taxon>
        <taxon>Bacillati</taxon>
        <taxon>Actinomycetota</taxon>
        <taxon>Actinomycetes</taxon>
        <taxon>Propionibacteriales</taxon>
        <taxon>Propionibacteriaceae</taxon>
        <taxon>Microlunatus</taxon>
    </lineage>
</organism>
<keyword evidence="2" id="KW-1185">Reference proteome</keyword>
<dbReference type="InterPro" id="IPR019587">
    <property type="entry name" value="Polyketide_cyclase/dehydratase"/>
</dbReference>
<dbReference type="Pfam" id="PF10604">
    <property type="entry name" value="Polyketide_cyc2"/>
    <property type="match status" value="1"/>
</dbReference>
<sequence>MESRTGHRPGGNTVSLRMTASAAEVFAVLGNGWLYPSWVVGASRMREVDEDWPLPRSELHHSFGVWPLLINDTTTALEWQYGRRLVLRARGWPVGEATVVITLEPIPDGCVVSIDEDVAAGPGLAVLAPVRRGLLRVRNREALRRLRFLAEGAAGTYEDQA</sequence>
<dbReference type="Gene3D" id="3.30.530.20">
    <property type="match status" value="1"/>
</dbReference>
<dbReference type="EMBL" id="JACCBU010000001">
    <property type="protein sequence ID" value="NYE69444.1"/>
    <property type="molecule type" value="Genomic_DNA"/>
</dbReference>
<gene>
    <name evidence="1" type="ORF">BKA15_000773</name>
</gene>
<dbReference type="AlphaFoldDB" id="A0A7Y9I3A8"/>
<evidence type="ECO:0000313" key="1">
    <source>
        <dbReference type="EMBL" id="NYE69444.1"/>
    </source>
</evidence>
<evidence type="ECO:0000313" key="2">
    <source>
        <dbReference type="Proteomes" id="UP000569914"/>
    </source>
</evidence>
<dbReference type="InterPro" id="IPR023393">
    <property type="entry name" value="START-like_dom_sf"/>
</dbReference>
<proteinExistence type="predicted"/>
<name>A0A7Y9I3A8_9ACTN</name>
<comment type="caution">
    <text evidence="1">The sequence shown here is derived from an EMBL/GenBank/DDBJ whole genome shotgun (WGS) entry which is preliminary data.</text>
</comment>
<dbReference type="RefSeq" id="WP_246322249.1">
    <property type="nucleotide sequence ID" value="NZ_JACCBU010000001.1"/>
</dbReference>
<dbReference type="CDD" id="cd07812">
    <property type="entry name" value="SRPBCC"/>
    <property type="match status" value="1"/>
</dbReference>
<dbReference type="Proteomes" id="UP000569914">
    <property type="component" value="Unassembled WGS sequence"/>
</dbReference>
<reference evidence="1 2" key="1">
    <citation type="submission" date="2020-07" db="EMBL/GenBank/DDBJ databases">
        <title>Sequencing the genomes of 1000 actinobacteria strains.</title>
        <authorList>
            <person name="Klenk H.-P."/>
        </authorList>
    </citation>
    <scope>NUCLEOTIDE SEQUENCE [LARGE SCALE GENOMIC DNA]</scope>
    <source>
        <strain evidence="1 2">DSM 22083</strain>
    </source>
</reference>